<dbReference type="InterPro" id="IPR050416">
    <property type="entry name" value="FAD-linked_Oxidoreductase"/>
</dbReference>
<dbReference type="Gene3D" id="3.40.462.20">
    <property type="match status" value="1"/>
</dbReference>
<proteinExistence type="inferred from homology"/>
<dbReference type="RefSeq" id="WP_015792937.1">
    <property type="nucleotide sequence ID" value="NC_013131.1"/>
</dbReference>
<evidence type="ECO:0000313" key="8">
    <source>
        <dbReference type="Proteomes" id="UP000000851"/>
    </source>
</evidence>
<dbReference type="InterPro" id="IPR016166">
    <property type="entry name" value="FAD-bd_PCMH"/>
</dbReference>
<evidence type="ECO:0000256" key="3">
    <source>
        <dbReference type="ARBA" id="ARBA00022630"/>
    </source>
</evidence>
<dbReference type="PROSITE" id="PS00862">
    <property type="entry name" value="OX2_COVAL_FAD"/>
    <property type="match status" value="1"/>
</dbReference>
<dbReference type="eggNOG" id="COG0277">
    <property type="taxonomic scope" value="Bacteria"/>
</dbReference>
<dbReference type="OrthoDB" id="5169292at2"/>
<sequence>MRELSISLSQVKGRVVWPSDPDFDEIRRPFLGGWDRSPAVIVRVADAADVAIVLAAARTTGLPLAVRSGGHSLHCLVDDGIVLDLHDLRAVDIDVANRTAWAGPGATAAEYTAAAEAHGLMTGFGDTGSVGLGGLVTGGGLGYLIRAFGLTVDDLLAAEIVTADGRHLLVDAEHHPDLFWGIRGGGGNFGVVTRLKLRLHKLSAVYGGLLVLPATAELLADYMRLSLEAPEELSSILNVMPAPPMPMVPEELWGQMVAMAMLVYVGGPEDGEKAVAPFRALAEPLMDMVAPMPYSAVYMMEDPDYHPMALSRTTFLDEFDADKAEQILARLRMPTSAMPACQLRALGGAMARVPADATAFAHRDRAFLATAAVVYLDAAEEETHKAWAVEFGTMMRGWSGGGSYVNFLYDDEMDRIHEAYPPATWERLVRIKQQYDPENLFRGNANIPPK</sequence>
<dbReference type="AlphaFoldDB" id="C7QJX0"/>
<dbReference type="Pfam" id="PF08031">
    <property type="entry name" value="BBE"/>
    <property type="match status" value="1"/>
</dbReference>
<keyword evidence="8" id="KW-1185">Reference proteome</keyword>
<accession>C7QJX0</accession>
<dbReference type="InterPro" id="IPR006094">
    <property type="entry name" value="Oxid_FAD_bind_N"/>
</dbReference>
<dbReference type="PROSITE" id="PS51387">
    <property type="entry name" value="FAD_PCMH"/>
    <property type="match status" value="1"/>
</dbReference>
<dbReference type="PANTHER" id="PTHR42973">
    <property type="entry name" value="BINDING OXIDOREDUCTASE, PUTATIVE (AFU_ORTHOLOGUE AFUA_1G17690)-RELATED"/>
    <property type="match status" value="1"/>
</dbReference>
<evidence type="ECO:0000256" key="2">
    <source>
        <dbReference type="ARBA" id="ARBA00005466"/>
    </source>
</evidence>
<dbReference type="SUPFAM" id="SSF56176">
    <property type="entry name" value="FAD-binding/transporter-associated domain-like"/>
    <property type="match status" value="1"/>
</dbReference>
<comment type="similarity">
    <text evidence="2">Belongs to the oxygen-dependent FAD-linked oxidoreductase family.</text>
</comment>
<keyword evidence="4" id="KW-0274">FAD</keyword>
<dbReference type="InterPro" id="IPR006093">
    <property type="entry name" value="Oxy_OxRdtase_FAD_BS"/>
</dbReference>
<reference evidence="7 8" key="1">
    <citation type="journal article" date="2009" name="Stand. Genomic Sci.">
        <title>Complete genome sequence of Catenulispora acidiphila type strain (ID 139908).</title>
        <authorList>
            <person name="Copeland A."/>
            <person name="Lapidus A."/>
            <person name="Glavina Del Rio T."/>
            <person name="Nolan M."/>
            <person name="Lucas S."/>
            <person name="Chen F."/>
            <person name="Tice H."/>
            <person name="Cheng J.F."/>
            <person name="Bruce D."/>
            <person name="Goodwin L."/>
            <person name="Pitluck S."/>
            <person name="Mikhailova N."/>
            <person name="Pati A."/>
            <person name="Ivanova N."/>
            <person name="Mavromatis K."/>
            <person name="Chen A."/>
            <person name="Palaniappan K."/>
            <person name="Chain P."/>
            <person name="Land M."/>
            <person name="Hauser L."/>
            <person name="Chang Y.J."/>
            <person name="Jeffries C.D."/>
            <person name="Chertkov O."/>
            <person name="Brettin T."/>
            <person name="Detter J.C."/>
            <person name="Han C."/>
            <person name="Ali Z."/>
            <person name="Tindall B.J."/>
            <person name="Goker M."/>
            <person name="Bristow J."/>
            <person name="Eisen J.A."/>
            <person name="Markowitz V."/>
            <person name="Hugenholtz P."/>
            <person name="Kyrpides N.C."/>
            <person name="Klenk H.P."/>
        </authorList>
    </citation>
    <scope>NUCLEOTIDE SEQUENCE [LARGE SCALE GENOMIC DNA]</scope>
    <source>
        <strain evidence="8">DSM 44928 / JCM 14897 / NBRC 102108 / NRRL B-24433 / ID139908</strain>
    </source>
</reference>
<dbReference type="GO" id="GO:0016491">
    <property type="term" value="F:oxidoreductase activity"/>
    <property type="evidence" value="ECO:0007669"/>
    <property type="project" value="UniProtKB-KW"/>
</dbReference>
<dbReference type="InterPro" id="IPR016167">
    <property type="entry name" value="FAD-bd_PCMH_sub1"/>
</dbReference>
<dbReference type="Gene3D" id="3.30.465.10">
    <property type="match status" value="1"/>
</dbReference>
<evidence type="ECO:0000256" key="1">
    <source>
        <dbReference type="ARBA" id="ARBA00001974"/>
    </source>
</evidence>
<dbReference type="Gene3D" id="3.30.43.10">
    <property type="entry name" value="Uridine Diphospho-n-acetylenolpyruvylglucosamine Reductase, domain 2"/>
    <property type="match status" value="1"/>
</dbReference>
<gene>
    <name evidence="7" type="ordered locus">Caci_4344</name>
</gene>
<feature type="domain" description="FAD-binding PCMH-type" evidence="6">
    <location>
        <begin position="34"/>
        <end position="202"/>
    </location>
</feature>
<organism evidence="7 8">
    <name type="scientific">Catenulispora acidiphila (strain DSM 44928 / JCM 14897 / NBRC 102108 / NRRL B-24433 / ID139908)</name>
    <dbReference type="NCBI Taxonomy" id="479433"/>
    <lineage>
        <taxon>Bacteria</taxon>
        <taxon>Bacillati</taxon>
        <taxon>Actinomycetota</taxon>
        <taxon>Actinomycetes</taxon>
        <taxon>Catenulisporales</taxon>
        <taxon>Catenulisporaceae</taxon>
        <taxon>Catenulispora</taxon>
    </lineage>
</organism>
<name>C7QJX0_CATAD</name>
<dbReference type="InterPro" id="IPR036318">
    <property type="entry name" value="FAD-bd_PCMH-like_sf"/>
</dbReference>
<dbReference type="PANTHER" id="PTHR42973:SF39">
    <property type="entry name" value="FAD-BINDING PCMH-TYPE DOMAIN-CONTAINING PROTEIN"/>
    <property type="match status" value="1"/>
</dbReference>
<dbReference type="KEGG" id="cai:Caci_4344"/>
<dbReference type="InParanoid" id="C7QJX0"/>
<protein>
    <submittedName>
        <fullName evidence="7">FAD linked oxidase domain protein</fullName>
    </submittedName>
</protein>
<dbReference type="GO" id="GO:0071949">
    <property type="term" value="F:FAD binding"/>
    <property type="evidence" value="ECO:0007669"/>
    <property type="project" value="InterPro"/>
</dbReference>
<dbReference type="HOGENOM" id="CLU_018354_10_0_11"/>
<evidence type="ECO:0000256" key="4">
    <source>
        <dbReference type="ARBA" id="ARBA00022827"/>
    </source>
</evidence>
<dbReference type="InterPro" id="IPR012951">
    <property type="entry name" value="BBE"/>
</dbReference>
<dbReference type="EMBL" id="CP001700">
    <property type="protein sequence ID" value="ACU73208.1"/>
    <property type="molecule type" value="Genomic_DNA"/>
</dbReference>
<dbReference type="InterPro" id="IPR016164">
    <property type="entry name" value="FAD-linked_Oxase-like_C"/>
</dbReference>
<dbReference type="SUPFAM" id="SSF55103">
    <property type="entry name" value="FAD-linked oxidases, C-terminal domain"/>
    <property type="match status" value="1"/>
</dbReference>
<evidence type="ECO:0000259" key="6">
    <source>
        <dbReference type="PROSITE" id="PS51387"/>
    </source>
</evidence>
<evidence type="ECO:0000256" key="5">
    <source>
        <dbReference type="ARBA" id="ARBA00023002"/>
    </source>
</evidence>
<comment type="cofactor">
    <cofactor evidence="1">
        <name>FAD</name>
        <dbReference type="ChEBI" id="CHEBI:57692"/>
    </cofactor>
</comment>
<dbReference type="Pfam" id="PF01565">
    <property type="entry name" value="FAD_binding_4"/>
    <property type="match status" value="1"/>
</dbReference>
<dbReference type="InterPro" id="IPR016169">
    <property type="entry name" value="FAD-bd_PCMH_sub2"/>
</dbReference>
<keyword evidence="5" id="KW-0560">Oxidoreductase</keyword>
<dbReference type="STRING" id="479433.Caci_4344"/>
<keyword evidence="3" id="KW-0285">Flavoprotein</keyword>
<evidence type="ECO:0000313" key="7">
    <source>
        <dbReference type="EMBL" id="ACU73208.1"/>
    </source>
</evidence>
<dbReference type="Proteomes" id="UP000000851">
    <property type="component" value="Chromosome"/>
</dbReference>